<reference evidence="3" key="3">
    <citation type="submission" date="2015-06" db="UniProtKB">
        <authorList>
            <consortium name="EnsemblProtists"/>
        </authorList>
    </citation>
    <scope>IDENTIFICATION</scope>
</reference>
<sequence>MLQSSRARQRALSLCCVICSSLFSTVAGWHAWVEYSPMPDLNGTNLFPSLRLPAPSELADPCKIAITSLRKLTQGDLCWASDQCDLKCATAFGSLIRDVKNIYYTKCAVFDQEATSYQRIVYKNPNYQQPSSEQYSDTFSRICTRVYGCAMGHCSPSANVVESDGTSSSPLYISLAPSSQDCSNFVIPDDTNSLPFLTWHSLHLSYRQYDKGCSGSLGSLADAEHTTWSCIHQPGCTRYMTDDMACFKYSFVRGEFHFWNWNSVLRLMPPLFPISLKFCNSTMKSVLFDAMTGQELPRNGTVLSMEYVLANNAVENIKRGALNTIGLDACQEILSIKYRTVRMSLERAGYYFYTKTFTITNVNKTISAAMYPVMQTPTRSGLAVVLEWCDSPSNLDLWLVFPSTVKELYSCAFTTGNVTTWSVPSQKITSESTCVSKGGQWKKVTRQEGNMAEDDEGPQVSSSAYALPDGAYALYMDGPRHVISPCPAAQSGCSPGEFLLQADSPVAFGSASVQVNGNLPTGSYRMYAVVRAQSTFETFQGSCDQIYATMYSETSLVRAVYQVQAGAATTGDSLKRWWHVLNIKVFTDNLQRSCSSLEVVDTFVDGYLQIPVAPLPILSLGVGSVKSTIPMLCFDMTQNIAMEMQLFYFRIRSARDYGIIQSSSYEISGPNSVLLSSGSSDSDGAAGILLASGSYNITLRVPQYISRTFCFTMDRKKKLLNFFLSPADLRGRIVFNWGSQYPELSFFILPIGTSNNWYDVDSNLQTYAGPSSTLISVASAKAEVEACSLHYTKSIYNETMDVNEVINGSCSLSLYKAVEGQYRIYVEIPPMDSRTPVFRPSAPSCESLRADVYIKGSYVTSVSYQLGYAKWWMVGYFYVNANSDYTWIANSQSIYNYNPLTVQYYPVQLTIKDAVKFSSRTDFTNLQYKVWLLDSQQEAACQSSSICGKTCQELFEMYGRDMCQLSYQQVAQKLDNVSCDSLPAQGLVRDRCTTLCSFKPCSSDRVVAVGTAGLDKRPCNPSSAVQSCPDSVWTQFTSSFIYLPAGSYDGLFTIAGYVDRNLFFSVTDSSLQLVVVMVPLPAPHTLRVVLTWGATPLDLDLWVIANDGGDPATGGIVYWDDKGPNRGIQLDVDAVSGFGPETITFGLGAQEGIYKVAVNVYINRGETFQQFKGNETVEFYDSSGLILRSIMPVRVRRSSWWLVGLVEVKNVSSWPTYTINTTSHVSRANACHVTS</sequence>
<protein>
    <submittedName>
        <fullName evidence="2 3">Uncharacterized protein</fullName>
    </submittedName>
</protein>
<dbReference type="HOGENOM" id="CLU_267319_0_0_1"/>
<reference evidence="4" key="2">
    <citation type="submission" date="2012-11" db="EMBL/GenBank/DDBJ databases">
        <authorList>
            <person name="Kuo A."/>
            <person name="Curtis B.A."/>
            <person name="Tanifuji G."/>
            <person name="Burki F."/>
            <person name="Gruber A."/>
            <person name="Irimia M."/>
            <person name="Maruyama S."/>
            <person name="Arias M.C."/>
            <person name="Ball S.G."/>
            <person name="Gile G.H."/>
            <person name="Hirakawa Y."/>
            <person name="Hopkins J.F."/>
            <person name="Rensing S.A."/>
            <person name="Schmutz J."/>
            <person name="Symeonidi A."/>
            <person name="Elias M."/>
            <person name="Eveleigh R.J."/>
            <person name="Herman E.K."/>
            <person name="Klute M.J."/>
            <person name="Nakayama T."/>
            <person name="Obornik M."/>
            <person name="Reyes-Prieto A."/>
            <person name="Armbrust E.V."/>
            <person name="Aves S.J."/>
            <person name="Beiko R.G."/>
            <person name="Coutinho P."/>
            <person name="Dacks J.B."/>
            <person name="Durnford D.G."/>
            <person name="Fast N.M."/>
            <person name="Green B.R."/>
            <person name="Grisdale C."/>
            <person name="Hempe F."/>
            <person name="Henrissat B."/>
            <person name="Hoppner M.P."/>
            <person name="Ishida K.-I."/>
            <person name="Kim E."/>
            <person name="Koreny L."/>
            <person name="Kroth P.G."/>
            <person name="Liu Y."/>
            <person name="Malik S.-B."/>
            <person name="Maier U.G."/>
            <person name="McRose D."/>
            <person name="Mock T."/>
            <person name="Neilson J.A."/>
            <person name="Onodera N.T."/>
            <person name="Poole A.M."/>
            <person name="Pritham E.J."/>
            <person name="Richards T.A."/>
            <person name="Rocap G."/>
            <person name="Roy S.W."/>
            <person name="Sarai C."/>
            <person name="Schaack S."/>
            <person name="Shirato S."/>
            <person name="Slamovits C.H."/>
            <person name="Spencer D.F."/>
            <person name="Suzuki S."/>
            <person name="Worden A.Z."/>
            <person name="Zauner S."/>
            <person name="Barry K."/>
            <person name="Bell C."/>
            <person name="Bharti A.K."/>
            <person name="Crow J.A."/>
            <person name="Grimwood J."/>
            <person name="Kramer R."/>
            <person name="Lindquist E."/>
            <person name="Lucas S."/>
            <person name="Salamov A."/>
            <person name="McFadden G.I."/>
            <person name="Lane C.E."/>
            <person name="Keeling P.J."/>
            <person name="Gray M.W."/>
            <person name="Grigoriev I.V."/>
            <person name="Archibald J.M."/>
        </authorList>
    </citation>
    <scope>NUCLEOTIDE SEQUENCE</scope>
    <source>
        <strain evidence="4">CCMP2712</strain>
    </source>
</reference>
<evidence type="ECO:0000313" key="2">
    <source>
        <dbReference type="EMBL" id="EKX38348.1"/>
    </source>
</evidence>
<dbReference type="PaxDb" id="55529-EKX38348"/>
<feature type="chain" id="PRO_5008770278" evidence="1">
    <location>
        <begin position="29"/>
        <end position="1235"/>
    </location>
</feature>
<evidence type="ECO:0000313" key="4">
    <source>
        <dbReference type="Proteomes" id="UP000011087"/>
    </source>
</evidence>
<dbReference type="Proteomes" id="UP000011087">
    <property type="component" value="Unassembled WGS sequence"/>
</dbReference>
<dbReference type="AlphaFoldDB" id="L1IQ29"/>
<dbReference type="GeneID" id="17295081"/>
<accession>L1IQ29</accession>
<evidence type="ECO:0000313" key="3">
    <source>
        <dbReference type="EnsemblProtists" id="EKX38348"/>
    </source>
</evidence>
<evidence type="ECO:0000256" key="1">
    <source>
        <dbReference type="SAM" id="SignalP"/>
    </source>
</evidence>
<dbReference type="RefSeq" id="XP_005825328.1">
    <property type="nucleotide sequence ID" value="XM_005825271.1"/>
</dbReference>
<dbReference type="KEGG" id="gtt:GUITHDRAFT_115491"/>
<dbReference type="EMBL" id="JH993049">
    <property type="protein sequence ID" value="EKX38348.1"/>
    <property type="molecule type" value="Genomic_DNA"/>
</dbReference>
<proteinExistence type="predicted"/>
<dbReference type="EnsemblProtists" id="EKX38348">
    <property type="protein sequence ID" value="EKX38348"/>
    <property type="gene ID" value="GUITHDRAFT_115491"/>
</dbReference>
<reference evidence="2 4" key="1">
    <citation type="journal article" date="2012" name="Nature">
        <title>Algal genomes reveal evolutionary mosaicism and the fate of nucleomorphs.</title>
        <authorList>
            <consortium name="DOE Joint Genome Institute"/>
            <person name="Curtis B.A."/>
            <person name="Tanifuji G."/>
            <person name="Burki F."/>
            <person name="Gruber A."/>
            <person name="Irimia M."/>
            <person name="Maruyama S."/>
            <person name="Arias M.C."/>
            <person name="Ball S.G."/>
            <person name="Gile G.H."/>
            <person name="Hirakawa Y."/>
            <person name="Hopkins J.F."/>
            <person name="Kuo A."/>
            <person name="Rensing S.A."/>
            <person name="Schmutz J."/>
            <person name="Symeonidi A."/>
            <person name="Elias M."/>
            <person name="Eveleigh R.J."/>
            <person name="Herman E.K."/>
            <person name="Klute M.J."/>
            <person name="Nakayama T."/>
            <person name="Obornik M."/>
            <person name="Reyes-Prieto A."/>
            <person name="Armbrust E.V."/>
            <person name="Aves S.J."/>
            <person name="Beiko R.G."/>
            <person name="Coutinho P."/>
            <person name="Dacks J.B."/>
            <person name="Durnford D.G."/>
            <person name="Fast N.M."/>
            <person name="Green B.R."/>
            <person name="Grisdale C.J."/>
            <person name="Hempel F."/>
            <person name="Henrissat B."/>
            <person name="Hoppner M.P."/>
            <person name="Ishida K."/>
            <person name="Kim E."/>
            <person name="Koreny L."/>
            <person name="Kroth P.G."/>
            <person name="Liu Y."/>
            <person name="Malik S.B."/>
            <person name="Maier U.G."/>
            <person name="McRose D."/>
            <person name="Mock T."/>
            <person name="Neilson J.A."/>
            <person name="Onodera N.T."/>
            <person name="Poole A.M."/>
            <person name="Pritham E.J."/>
            <person name="Richards T.A."/>
            <person name="Rocap G."/>
            <person name="Roy S.W."/>
            <person name="Sarai C."/>
            <person name="Schaack S."/>
            <person name="Shirato S."/>
            <person name="Slamovits C.H."/>
            <person name="Spencer D.F."/>
            <person name="Suzuki S."/>
            <person name="Worden A.Z."/>
            <person name="Zauner S."/>
            <person name="Barry K."/>
            <person name="Bell C."/>
            <person name="Bharti A.K."/>
            <person name="Crow J.A."/>
            <person name="Grimwood J."/>
            <person name="Kramer R."/>
            <person name="Lindquist E."/>
            <person name="Lucas S."/>
            <person name="Salamov A."/>
            <person name="McFadden G.I."/>
            <person name="Lane C.E."/>
            <person name="Keeling P.J."/>
            <person name="Gray M.W."/>
            <person name="Grigoriev I.V."/>
            <person name="Archibald J.M."/>
        </authorList>
    </citation>
    <scope>NUCLEOTIDE SEQUENCE</scope>
    <source>
        <strain evidence="2 4">CCMP2712</strain>
    </source>
</reference>
<keyword evidence="4" id="KW-1185">Reference proteome</keyword>
<organism evidence="2">
    <name type="scientific">Guillardia theta (strain CCMP2712)</name>
    <name type="common">Cryptophyte</name>
    <dbReference type="NCBI Taxonomy" id="905079"/>
    <lineage>
        <taxon>Eukaryota</taxon>
        <taxon>Cryptophyceae</taxon>
        <taxon>Pyrenomonadales</taxon>
        <taxon>Geminigeraceae</taxon>
        <taxon>Guillardia</taxon>
    </lineage>
</organism>
<feature type="signal peptide" evidence="1">
    <location>
        <begin position="1"/>
        <end position="28"/>
    </location>
</feature>
<gene>
    <name evidence="2" type="ORF">GUITHDRAFT_115491</name>
</gene>
<keyword evidence="1" id="KW-0732">Signal</keyword>
<name>L1IQ29_GUITC</name>